<dbReference type="InterPro" id="IPR051414">
    <property type="entry name" value="Adenylate-forming_Reductase"/>
</dbReference>
<name>M5BYF7_THACB</name>
<dbReference type="PROSITE" id="PS50075">
    <property type="entry name" value="CARRIER"/>
    <property type="match status" value="1"/>
</dbReference>
<dbReference type="Pfam" id="PF00550">
    <property type="entry name" value="PP-binding"/>
    <property type="match status" value="1"/>
</dbReference>
<dbReference type="InterPro" id="IPR036736">
    <property type="entry name" value="ACP-like_sf"/>
</dbReference>
<keyword evidence="1" id="KW-0596">Phosphopantetheine</keyword>
<dbReference type="AlphaFoldDB" id="M5BYF7"/>
<evidence type="ECO:0000313" key="5">
    <source>
        <dbReference type="Proteomes" id="UP000012065"/>
    </source>
</evidence>
<dbReference type="Proteomes" id="UP000012065">
    <property type="component" value="Unassembled WGS sequence"/>
</dbReference>
<dbReference type="Gene3D" id="3.40.50.980">
    <property type="match status" value="1"/>
</dbReference>
<dbReference type="InterPro" id="IPR042099">
    <property type="entry name" value="ANL_N_sf"/>
</dbReference>
<reference evidence="4 5" key="1">
    <citation type="journal article" date="2013" name="J. Biotechnol.">
        <title>Establishment and interpretation of the genome sequence of the phytopathogenic fungus Rhizoctonia solani AG1-IB isolate 7/3/14.</title>
        <authorList>
            <person name="Wibberg D.W."/>
            <person name="Jelonek L.J."/>
            <person name="Rupp O.R."/>
            <person name="Hennig M.H."/>
            <person name="Eikmeyer F.E."/>
            <person name="Goesmann A.G."/>
            <person name="Hartmann A.H."/>
            <person name="Borriss R.B."/>
            <person name="Grosch R.G."/>
            <person name="Puehler A.P."/>
            <person name="Schlueter A.S."/>
        </authorList>
    </citation>
    <scope>NUCLEOTIDE SEQUENCE [LARGE SCALE GENOMIC DNA]</scope>
    <source>
        <strain evidence="5">AG1-IB / isolate 7/3/14</strain>
    </source>
</reference>
<dbReference type="PANTHER" id="PTHR43439:SF2">
    <property type="entry name" value="ENZYME, PUTATIVE (JCVI)-RELATED"/>
    <property type="match status" value="1"/>
</dbReference>
<sequence length="655" mass="72489">MIATSTNFVFPPTDGSVPPSSAADFHLIHNPKRLFAILYDVNDSSQTNVTYEQLAHAIHRAAHMLNPNGTIPQGTNIGFLVSTHTIEYIVMILGAMRAGLVPFPISPRTHLPGIAHLLKSTQTSLVVAGGSQTIDGIVSQLSSSLSEIDFPVQFVDLPSLDQVLPDLNNADYQFDHKPFSPLKPMAGDDIVNILHSSGSTGMPRPVKFHLEGVFKNIVTQPFGWIYAQDEVRVGTMALPTFHAMMWSQEEAAVAYLRQMKGIMFGGGPLAGAIGNKLVDQGVHIHSCYGATEFGGVNEVSDMDDLSDWGYVKFSSHVDPRFVPQNDEDHSFELVFVASDDHKPFELNCEIDGKPAYRTKDLVVRHPFKPDLWKFVGRLDDQIILLNGEKTNPGPMEGEIVKCPIVHYAVMFGRERNQTGVLIELEESANNLYKTEEGRSKAIEEIWPFVERANQTSPTHSRLEKQTLILVDPARPLPRTPKGTIPRSAALKLYAHDIEEMYLDLEKDSGAAGAVDPPQSWESTEDVEAWISRGVQSLLDRDVDVVGDLFQQGMDSLTATMLLRMIKSTLHASPHPDVQSAATKINQQTIFGKPTVRQLAQLLVQLSKNSDTTVDPITEALQNITAMIQKYDTNWPRQEISNTRQAGSDLICLHNY</sequence>
<dbReference type="Gene3D" id="1.10.1200.10">
    <property type="entry name" value="ACP-like"/>
    <property type="match status" value="1"/>
</dbReference>
<dbReference type="EMBL" id="CAOJ01010230">
    <property type="protein sequence ID" value="CCO32668.1"/>
    <property type="molecule type" value="Genomic_DNA"/>
</dbReference>
<comment type="caution">
    <text evidence="4">The sequence shown here is derived from an EMBL/GenBank/DDBJ whole genome shotgun (WGS) entry which is preliminary data.</text>
</comment>
<keyword evidence="2" id="KW-0597">Phosphoprotein</keyword>
<dbReference type="InterPro" id="IPR020845">
    <property type="entry name" value="AMP-binding_CS"/>
</dbReference>
<accession>M5BYF7</accession>
<dbReference type="InterPro" id="IPR009081">
    <property type="entry name" value="PP-bd_ACP"/>
</dbReference>
<dbReference type="Pfam" id="PF00501">
    <property type="entry name" value="AMP-binding"/>
    <property type="match status" value="1"/>
</dbReference>
<dbReference type="Gene3D" id="3.40.50.12780">
    <property type="entry name" value="N-terminal domain of ligase-like"/>
    <property type="match status" value="1"/>
</dbReference>
<dbReference type="InterPro" id="IPR000873">
    <property type="entry name" value="AMP-dep_synth/lig_dom"/>
</dbReference>
<evidence type="ECO:0000259" key="3">
    <source>
        <dbReference type="PROSITE" id="PS50075"/>
    </source>
</evidence>
<dbReference type="PANTHER" id="PTHR43439">
    <property type="entry name" value="PHENYLACETATE-COENZYME A LIGASE"/>
    <property type="match status" value="1"/>
</dbReference>
<dbReference type="SUPFAM" id="SSF56801">
    <property type="entry name" value="Acetyl-CoA synthetase-like"/>
    <property type="match status" value="1"/>
</dbReference>
<dbReference type="SUPFAM" id="SSF47336">
    <property type="entry name" value="ACP-like"/>
    <property type="match status" value="1"/>
</dbReference>
<evidence type="ECO:0000256" key="2">
    <source>
        <dbReference type="ARBA" id="ARBA00022553"/>
    </source>
</evidence>
<feature type="domain" description="Carrier" evidence="3">
    <location>
        <begin position="521"/>
        <end position="606"/>
    </location>
</feature>
<evidence type="ECO:0000256" key="1">
    <source>
        <dbReference type="ARBA" id="ARBA00022450"/>
    </source>
</evidence>
<evidence type="ECO:0000313" key="4">
    <source>
        <dbReference type="EMBL" id="CCO32668.1"/>
    </source>
</evidence>
<dbReference type="HOGENOM" id="CLU_002220_3_2_1"/>
<protein>
    <recommendedName>
        <fullName evidence="3">Carrier domain-containing protein</fullName>
    </recommendedName>
</protein>
<dbReference type="PROSITE" id="PS00455">
    <property type="entry name" value="AMP_BINDING"/>
    <property type="match status" value="1"/>
</dbReference>
<dbReference type="Pfam" id="PF23562">
    <property type="entry name" value="AMP-binding_C_3"/>
    <property type="match status" value="1"/>
</dbReference>
<organism evidence="4 5">
    <name type="scientific">Thanatephorus cucumeris (strain AG1-IB / isolate 7/3/14)</name>
    <name type="common">Lettuce bottom rot fungus</name>
    <name type="synonym">Rhizoctonia solani</name>
    <dbReference type="NCBI Taxonomy" id="1108050"/>
    <lineage>
        <taxon>Eukaryota</taxon>
        <taxon>Fungi</taxon>
        <taxon>Dikarya</taxon>
        <taxon>Basidiomycota</taxon>
        <taxon>Agaricomycotina</taxon>
        <taxon>Agaricomycetes</taxon>
        <taxon>Cantharellales</taxon>
        <taxon>Ceratobasidiaceae</taxon>
        <taxon>Rhizoctonia</taxon>
        <taxon>Rhizoctonia solani AG-1</taxon>
    </lineage>
</organism>
<proteinExistence type="predicted"/>
<gene>
    <name evidence="4" type="ORF">BN14_06731</name>
</gene>